<evidence type="ECO:0000313" key="2">
    <source>
        <dbReference type="Proteomes" id="UP000790709"/>
    </source>
</evidence>
<dbReference type="EMBL" id="MU267344">
    <property type="protein sequence ID" value="KAH7917021.1"/>
    <property type="molecule type" value="Genomic_DNA"/>
</dbReference>
<organism evidence="1 2">
    <name type="scientific">Leucogyrophana mollusca</name>
    <dbReference type="NCBI Taxonomy" id="85980"/>
    <lineage>
        <taxon>Eukaryota</taxon>
        <taxon>Fungi</taxon>
        <taxon>Dikarya</taxon>
        <taxon>Basidiomycota</taxon>
        <taxon>Agaricomycotina</taxon>
        <taxon>Agaricomycetes</taxon>
        <taxon>Agaricomycetidae</taxon>
        <taxon>Boletales</taxon>
        <taxon>Boletales incertae sedis</taxon>
        <taxon>Leucogyrophana</taxon>
    </lineage>
</organism>
<feature type="non-terminal residue" evidence="1">
    <location>
        <position position="153"/>
    </location>
</feature>
<dbReference type="Proteomes" id="UP000790709">
    <property type="component" value="Unassembled WGS sequence"/>
</dbReference>
<reference evidence="1" key="1">
    <citation type="journal article" date="2021" name="New Phytol.">
        <title>Evolutionary innovations through gain and loss of genes in the ectomycorrhizal Boletales.</title>
        <authorList>
            <person name="Wu G."/>
            <person name="Miyauchi S."/>
            <person name="Morin E."/>
            <person name="Kuo A."/>
            <person name="Drula E."/>
            <person name="Varga T."/>
            <person name="Kohler A."/>
            <person name="Feng B."/>
            <person name="Cao Y."/>
            <person name="Lipzen A."/>
            <person name="Daum C."/>
            <person name="Hundley H."/>
            <person name="Pangilinan J."/>
            <person name="Johnson J."/>
            <person name="Barry K."/>
            <person name="LaButti K."/>
            <person name="Ng V."/>
            <person name="Ahrendt S."/>
            <person name="Min B."/>
            <person name="Choi I.G."/>
            <person name="Park H."/>
            <person name="Plett J.M."/>
            <person name="Magnuson J."/>
            <person name="Spatafora J.W."/>
            <person name="Nagy L.G."/>
            <person name="Henrissat B."/>
            <person name="Grigoriev I.V."/>
            <person name="Yang Z.L."/>
            <person name="Xu J."/>
            <person name="Martin F.M."/>
        </authorList>
    </citation>
    <scope>NUCLEOTIDE SEQUENCE</scope>
    <source>
        <strain evidence="1">KUC20120723A-06</strain>
    </source>
</reference>
<gene>
    <name evidence="1" type="ORF">BV22DRAFT_1052744</name>
</gene>
<comment type="caution">
    <text evidence="1">The sequence shown here is derived from an EMBL/GenBank/DDBJ whole genome shotgun (WGS) entry which is preliminary data.</text>
</comment>
<accession>A0ACB8AUC4</accession>
<keyword evidence="2" id="KW-1185">Reference proteome</keyword>
<name>A0ACB8AUC4_9AGAM</name>
<evidence type="ECO:0000313" key="1">
    <source>
        <dbReference type="EMBL" id="KAH7917021.1"/>
    </source>
</evidence>
<protein>
    <submittedName>
        <fullName evidence="1">Uncharacterized protein</fullName>
    </submittedName>
</protein>
<sequence>MHSPSSQSSKGSQPSTKGKKSPKIAKNSSPARLTGRRHASSVSSISSCSSAVTPSLTLSSNIDYNADVAYTSETVLAMENMSVEDKILSMLGGSAKIARDEICKELGAQLPLRWIDGLTVAAQPTWDMTAEFATASCQASDIMVNSVEKEVAL</sequence>
<proteinExistence type="predicted"/>